<dbReference type="EMBL" id="CM004390">
    <property type="protein sequence ID" value="OAY52258.1"/>
    <property type="molecule type" value="Genomic_DNA"/>
</dbReference>
<proteinExistence type="predicted"/>
<evidence type="ECO:0000313" key="1">
    <source>
        <dbReference type="EMBL" id="OAY52258.1"/>
    </source>
</evidence>
<organism evidence="1">
    <name type="scientific">Manihot esculenta</name>
    <name type="common">Cassava</name>
    <name type="synonym">Jatropha manihot</name>
    <dbReference type="NCBI Taxonomy" id="3983"/>
    <lineage>
        <taxon>Eukaryota</taxon>
        <taxon>Viridiplantae</taxon>
        <taxon>Streptophyta</taxon>
        <taxon>Embryophyta</taxon>
        <taxon>Tracheophyta</taxon>
        <taxon>Spermatophyta</taxon>
        <taxon>Magnoliopsida</taxon>
        <taxon>eudicotyledons</taxon>
        <taxon>Gunneridae</taxon>
        <taxon>Pentapetalae</taxon>
        <taxon>rosids</taxon>
        <taxon>fabids</taxon>
        <taxon>Malpighiales</taxon>
        <taxon>Euphorbiaceae</taxon>
        <taxon>Crotonoideae</taxon>
        <taxon>Manihoteae</taxon>
        <taxon>Manihot</taxon>
    </lineage>
</organism>
<accession>A0A2C9W073</accession>
<reference evidence="1" key="1">
    <citation type="submission" date="2016-02" db="EMBL/GenBank/DDBJ databases">
        <title>WGS assembly of Manihot esculenta.</title>
        <authorList>
            <person name="Bredeson J.V."/>
            <person name="Prochnik S.E."/>
            <person name="Lyons J.B."/>
            <person name="Schmutz J."/>
            <person name="Grimwood J."/>
            <person name="Vrebalov J."/>
            <person name="Bart R.S."/>
            <person name="Amuge T."/>
            <person name="Ferguson M.E."/>
            <person name="Green R."/>
            <person name="Putnam N."/>
            <person name="Stites J."/>
            <person name="Rounsley S."/>
            <person name="Rokhsar D.S."/>
        </authorList>
    </citation>
    <scope>NUCLEOTIDE SEQUENCE [LARGE SCALE GENOMIC DNA]</scope>
    <source>
        <tissue evidence="1">Leaf</tissue>
    </source>
</reference>
<sequence>MHIKFYILTLIAYKFGLDKTSWRAHLAVPIPQRHSPRQLQLSLVHDIRNPKTWHAVPDTSTLVFSICFGSLHTLDPFSLLLHIRKGLNSPNDVTAHVSPGPNMLWVLLFPIFSEKI</sequence>
<protein>
    <submittedName>
        <fullName evidence="1">Uncharacterized protein</fullName>
    </submittedName>
</protein>
<name>A0A2C9W073_MANES</name>
<gene>
    <name evidence="1" type="ORF">MANES_04G069500</name>
</gene>
<dbReference type="AlphaFoldDB" id="A0A2C9W073"/>